<protein>
    <recommendedName>
        <fullName evidence="5">L-lysine N6-monooxygenase MbtG</fullName>
        <ecNumber evidence="4">1.14.13.59</ecNumber>
    </recommendedName>
    <alternativeName>
        <fullName evidence="14">Lysine 6-N-hydroxylase</fullName>
    </alternativeName>
    <alternativeName>
        <fullName evidence="13">Lysine N6-hydroxylase</fullName>
    </alternativeName>
    <alternativeName>
        <fullName evidence="11">Lysine-N-oxygenase</fullName>
    </alternativeName>
    <alternativeName>
        <fullName evidence="12">Mycobactin synthase protein G</fullName>
    </alternativeName>
</protein>
<comment type="catalytic activity">
    <reaction evidence="15">
        <text>L-lysine + NADPH + O2 = N(6)-hydroxy-L-lysine + NADP(+) + H2O</text>
        <dbReference type="Rhea" id="RHEA:23228"/>
        <dbReference type="ChEBI" id="CHEBI:15377"/>
        <dbReference type="ChEBI" id="CHEBI:15379"/>
        <dbReference type="ChEBI" id="CHEBI:32551"/>
        <dbReference type="ChEBI" id="CHEBI:57783"/>
        <dbReference type="ChEBI" id="CHEBI:57820"/>
        <dbReference type="ChEBI" id="CHEBI:58349"/>
        <dbReference type="EC" id="1.14.13.59"/>
    </reaction>
</comment>
<evidence type="ECO:0000256" key="1">
    <source>
        <dbReference type="ARBA" id="ARBA00001974"/>
    </source>
</evidence>
<dbReference type="RefSeq" id="WP_067027959.1">
    <property type="nucleotide sequence ID" value="NZ_KQ949097.1"/>
</dbReference>
<evidence type="ECO:0000256" key="12">
    <source>
        <dbReference type="ARBA" id="ARBA00031158"/>
    </source>
</evidence>
<gene>
    <name evidence="16" type="ORF">AQJ91_30535</name>
</gene>
<evidence type="ECO:0000256" key="9">
    <source>
        <dbReference type="ARBA" id="ARBA00023002"/>
    </source>
</evidence>
<dbReference type="InterPro" id="IPR025700">
    <property type="entry name" value="Lys/Orn_oxygenase"/>
</dbReference>
<evidence type="ECO:0000256" key="7">
    <source>
        <dbReference type="ARBA" id="ARBA00022827"/>
    </source>
</evidence>
<dbReference type="Gene3D" id="3.50.50.60">
    <property type="entry name" value="FAD/NAD(P)-binding domain"/>
    <property type="match status" value="1"/>
</dbReference>
<keyword evidence="9" id="KW-0560">Oxidoreductase</keyword>
<name>A0A101UV70_9ACTN</name>
<dbReference type="PANTHER" id="PTHR42802">
    <property type="entry name" value="MONOOXYGENASE"/>
    <property type="match status" value="1"/>
</dbReference>
<keyword evidence="8" id="KW-0521">NADP</keyword>
<evidence type="ECO:0000256" key="4">
    <source>
        <dbReference type="ARBA" id="ARBA00013076"/>
    </source>
</evidence>
<dbReference type="AlphaFoldDB" id="A0A101UV70"/>
<evidence type="ECO:0000256" key="10">
    <source>
        <dbReference type="ARBA" id="ARBA00023033"/>
    </source>
</evidence>
<keyword evidence="17" id="KW-1185">Reference proteome</keyword>
<evidence type="ECO:0000256" key="5">
    <source>
        <dbReference type="ARBA" id="ARBA00016406"/>
    </source>
</evidence>
<evidence type="ECO:0000256" key="3">
    <source>
        <dbReference type="ARBA" id="ARBA00007588"/>
    </source>
</evidence>
<sequence length="451" mass="49749">MSQVLPGDATPVHDLIGIGFGPSNVAMAIALSEHNARVGRQKAVTALFFEQQPLFGWHRGMLIDDATMQVSFLKDLVTLRNPASEFSFLCYLKSKGRLIDFINHKNLFPLRVEFHDYFEWAAAKVDDMVSYGHEVVGVAPVVREGAVEYLEVTVRSGEGLMVHRARNLVIGTGLRPLMPQGVERGDRVWHNSELLAKVDGLEGTSPSRFIVVGAGQSAAENVAYLHRRFPEAEVCAVFSRYGYSPADDSSFANRIFDPEAVDEYFAAPDPVKRRLMDYHGNTNYSVVDIDLIDDLYRQVYQEKVLGTERLRFLNVSRLTDVKETQGSVRATVQSLVTGEETLLDADVVVFATGYSPADPLGLLGEVADRCLRDDEGRVRVERDYRIATDPGLRCGIYLQGGTEHTHGITSALLSNTAIRVGEILDSLLDRGRKSASDEARPVADGTGSTAR</sequence>
<dbReference type="InterPro" id="IPR036188">
    <property type="entry name" value="FAD/NAD-bd_sf"/>
</dbReference>
<evidence type="ECO:0000256" key="8">
    <source>
        <dbReference type="ARBA" id="ARBA00022857"/>
    </source>
</evidence>
<comment type="pathway">
    <text evidence="2">Siderophore biosynthesis.</text>
</comment>
<evidence type="ECO:0000313" key="16">
    <source>
        <dbReference type="EMBL" id="KUO17468.1"/>
    </source>
</evidence>
<evidence type="ECO:0000256" key="14">
    <source>
        <dbReference type="ARBA" id="ARBA00032738"/>
    </source>
</evidence>
<evidence type="ECO:0000256" key="2">
    <source>
        <dbReference type="ARBA" id="ARBA00004924"/>
    </source>
</evidence>
<dbReference type="Proteomes" id="UP000053260">
    <property type="component" value="Unassembled WGS sequence"/>
</dbReference>
<dbReference type="PRINTS" id="PR00368">
    <property type="entry name" value="FADPNR"/>
</dbReference>
<dbReference type="SUPFAM" id="SSF51905">
    <property type="entry name" value="FAD/NAD(P)-binding domain"/>
    <property type="match status" value="2"/>
</dbReference>
<keyword evidence="6" id="KW-0285">Flavoprotein</keyword>
<dbReference type="OrthoDB" id="7527071at2"/>
<evidence type="ECO:0000256" key="15">
    <source>
        <dbReference type="ARBA" id="ARBA00048407"/>
    </source>
</evidence>
<dbReference type="EC" id="1.14.13.59" evidence="4"/>
<dbReference type="PRINTS" id="PR00411">
    <property type="entry name" value="PNDRDTASEI"/>
</dbReference>
<evidence type="ECO:0000256" key="6">
    <source>
        <dbReference type="ARBA" id="ARBA00022630"/>
    </source>
</evidence>
<dbReference type="PANTHER" id="PTHR42802:SF1">
    <property type="entry name" value="L-ORNITHINE N(5)-MONOOXYGENASE"/>
    <property type="match status" value="1"/>
</dbReference>
<proteinExistence type="inferred from homology"/>
<comment type="caution">
    <text evidence="16">The sequence shown here is derived from an EMBL/GenBank/DDBJ whole genome shotgun (WGS) entry which is preliminary data.</text>
</comment>
<evidence type="ECO:0000256" key="13">
    <source>
        <dbReference type="ARBA" id="ARBA00032493"/>
    </source>
</evidence>
<dbReference type="Pfam" id="PF13434">
    <property type="entry name" value="Lys_Orn_oxgnase"/>
    <property type="match status" value="1"/>
</dbReference>
<comment type="similarity">
    <text evidence="3">Belongs to the lysine N(6)-hydroxylase/L-ornithine N(5)-oxygenase family.</text>
</comment>
<evidence type="ECO:0000256" key="11">
    <source>
        <dbReference type="ARBA" id="ARBA00029939"/>
    </source>
</evidence>
<dbReference type="EMBL" id="LMXB01000075">
    <property type="protein sequence ID" value="KUO17468.1"/>
    <property type="molecule type" value="Genomic_DNA"/>
</dbReference>
<dbReference type="GO" id="GO:0047091">
    <property type="term" value="F:L-lysine 6-monooxygenase (NADPH) activity"/>
    <property type="evidence" value="ECO:0007669"/>
    <property type="project" value="UniProtKB-EC"/>
</dbReference>
<comment type="cofactor">
    <cofactor evidence="1">
        <name>FAD</name>
        <dbReference type="ChEBI" id="CHEBI:57692"/>
    </cofactor>
</comment>
<organism evidence="16 17">
    <name type="scientific">Streptomyces dysideae</name>
    <dbReference type="NCBI Taxonomy" id="909626"/>
    <lineage>
        <taxon>Bacteria</taxon>
        <taxon>Bacillati</taxon>
        <taxon>Actinomycetota</taxon>
        <taxon>Actinomycetes</taxon>
        <taxon>Kitasatosporales</taxon>
        <taxon>Streptomycetaceae</taxon>
        <taxon>Streptomyces</taxon>
    </lineage>
</organism>
<keyword evidence="7" id="KW-0274">FAD</keyword>
<keyword evidence="10 16" id="KW-0503">Monooxygenase</keyword>
<evidence type="ECO:0000313" key="17">
    <source>
        <dbReference type="Proteomes" id="UP000053260"/>
    </source>
</evidence>
<dbReference type="STRING" id="909626.AQJ91_30535"/>
<reference evidence="16 17" key="1">
    <citation type="submission" date="2015-10" db="EMBL/GenBank/DDBJ databases">
        <title>Draft genome sequence of Streptomyces sp. RV15, isolated from a marine sponge.</title>
        <authorList>
            <person name="Ruckert C."/>
            <person name="Abdelmohsen U.R."/>
            <person name="Winkler A."/>
            <person name="Hentschel U."/>
            <person name="Kalinowski J."/>
            <person name="Kampfer P."/>
            <person name="Glaeser S."/>
        </authorList>
    </citation>
    <scope>NUCLEOTIDE SEQUENCE [LARGE SCALE GENOMIC DNA]</scope>
    <source>
        <strain evidence="16 17">RV15</strain>
    </source>
</reference>
<accession>A0A101UV70</accession>